<keyword evidence="15" id="KW-1185">Reference proteome</keyword>
<dbReference type="InterPro" id="IPR053877">
    <property type="entry name" value="RskA_N"/>
</dbReference>
<reference evidence="15" key="1">
    <citation type="journal article" date="2019" name="Int. J. Syst. Evol. Microbiol.">
        <title>The Global Catalogue of Microorganisms (GCM) 10K type strain sequencing project: providing services to taxonomists for standard genome sequencing and annotation.</title>
        <authorList>
            <consortium name="The Broad Institute Genomics Platform"/>
            <consortium name="The Broad Institute Genome Sequencing Center for Infectious Disease"/>
            <person name="Wu L."/>
            <person name="Ma J."/>
        </authorList>
    </citation>
    <scope>NUCLEOTIDE SEQUENCE [LARGE SCALE GENOMIC DNA]</scope>
    <source>
        <strain evidence="15">JCM 16227</strain>
    </source>
</reference>
<evidence type="ECO:0000259" key="13">
    <source>
        <dbReference type="Pfam" id="PF22618"/>
    </source>
</evidence>
<organism evidence="14 15">
    <name type="scientific">Gordonia cholesterolivorans</name>
    <dbReference type="NCBI Taxonomy" id="559625"/>
    <lineage>
        <taxon>Bacteria</taxon>
        <taxon>Bacillati</taxon>
        <taxon>Actinomycetota</taxon>
        <taxon>Actinomycetes</taxon>
        <taxon>Mycobacteriales</taxon>
        <taxon>Gordoniaceae</taxon>
        <taxon>Gordonia</taxon>
    </lineage>
</organism>
<gene>
    <name evidence="14" type="primary">rskA_1</name>
    <name evidence="14" type="ORF">GCM10009855_02230</name>
</gene>
<comment type="subcellular location">
    <subcellularLocation>
        <location evidence="1">Cell membrane</location>
        <topology evidence="1">Single-pass membrane protein</topology>
    </subcellularLocation>
</comment>
<evidence type="ECO:0000256" key="4">
    <source>
        <dbReference type="ARBA" id="ARBA00022989"/>
    </source>
</evidence>
<evidence type="ECO:0000259" key="12">
    <source>
        <dbReference type="Pfam" id="PF10099"/>
    </source>
</evidence>
<evidence type="ECO:0000256" key="1">
    <source>
        <dbReference type="ARBA" id="ARBA00004162"/>
    </source>
</evidence>
<evidence type="ECO:0000256" key="9">
    <source>
        <dbReference type="ARBA" id="ARBA00030803"/>
    </source>
</evidence>
<dbReference type="InterPro" id="IPR041916">
    <property type="entry name" value="Anti_sigma_zinc_sf"/>
</dbReference>
<evidence type="ECO:0000256" key="11">
    <source>
        <dbReference type="SAM" id="Phobius"/>
    </source>
</evidence>
<comment type="caution">
    <text evidence="14">The sequence shown here is derived from an EMBL/GenBank/DDBJ whole genome shotgun (WGS) entry which is preliminary data.</text>
</comment>
<evidence type="ECO:0000256" key="7">
    <source>
        <dbReference type="ARBA" id="ARBA00023163"/>
    </source>
</evidence>
<feature type="transmembrane region" description="Helical" evidence="11">
    <location>
        <begin position="105"/>
        <end position="128"/>
    </location>
</feature>
<dbReference type="Pfam" id="PF10099">
    <property type="entry name" value="RskA_C"/>
    <property type="match status" value="1"/>
</dbReference>
<sequence length="249" mass="25708">MSEDPDYLRELAALIALDAVDDVERARITRIVGSAEDGDRQIFEAELRAVREALAGISEATATPPPAALRDRVLDGVSGQEQTAPVHEPEPTVADPEPPSRRIRYAWVAAAAAVVLGIGGGVVGYTLADRSQPAEPSQAEQIFAAPDVRTTTGTVAGGKASVTYSPSTGEGVLVMNDVPRPEPGTIYQMWLMGPSGPKLAGTMSAADVAPSTTAVITDMHGATAVAFTVGDAATPDKLISAPVAELPLS</sequence>
<dbReference type="RefSeq" id="WP_346074706.1">
    <property type="nucleotide sequence ID" value="NZ_BAAARB010000001.1"/>
</dbReference>
<accession>A0ABP5U0S7</accession>
<keyword evidence="7" id="KW-0804">Transcription</keyword>
<feature type="domain" description="Anti-sigma-K factor RskA N-terminal" evidence="13">
    <location>
        <begin position="8"/>
        <end position="55"/>
    </location>
</feature>
<evidence type="ECO:0000256" key="5">
    <source>
        <dbReference type="ARBA" id="ARBA00023015"/>
    </source>
</evidence>
<evidence type="ECO:0000256" key="3">
    <source>
        <dbReference type="ARBA" id="ARBA00022692"/>
    </source>
</evidence>
<evidence type="ECO:0000256" key="2">
    <source>
        <dbReference type="ARBA" id="ARBA00022475"/>
    </source>
</evidence>
<keyword evidence="5" id="KW-0805">Transcription regulation</keyword>
<dbReference type="PANTHER" id="PTHR37461:SF1">
    <property type="entry name" value="ANTI-SIGMA-K FACTOR RSKA"/>
    <property type="match status" value="1"/>
</dbReference>
<dbReference type="PANTHER" id="PTHR37461">
    <property type="entry name" value="ANTI-SIGMA-K FACTOR RSKA"/>
    <property type="match status" value="1"/>
</dbReference>
<feature type="domain" description="Anti-sigma K factor RskA C-terminal" evidence="12">
    <location>
        <begin position="107"/>
        <end position="229"/>
    </location>
</feature>
<evidence type="ECO:0000313" key="14">
    <source>
        <dbReference type="EMBL" id="GAA2366499.1"/>
    </source>
</evidence>
<dbReference type="Proteomes" id="UP001501170">
    <property type="component" value="Unassembled WGS sequence"/>
</dbReference>
<keyword evidence="6 11" id="KW-0472">Membrane</keyword>
<feature type="region of interest" description="Disordered" evidence="10">
    <location>
        <begin position="77"/>
        <end position="98"/>
    </location>
</feature>
<evidence type="ECO:0000256" key="6">
    <source>
        <dbReference type="ARBA" id="ARBA00023136"/>
    </source>
</evidence>
<protein>
    <recommendedName>
        <fullName evidence="9">Regulator of SigK</fullName>
    </recommendedName>
    <alternativeName>
        <fullName evidence="8">Sigma-K anti-sigma factor RskA</fullName>
    </alternativeName>
</protein>
<dbReference type="Pfam" id="PF22618">
    <property type="entry name" value="RskA_N"/>
    <property type="match status" value="1"/>
</dbReference>
<proteinExistence type="predicted"/>
<dbReference type="EMBL" id="BAAARB010000001">
    <property type="protein sequence ID" value="GAA2366499.1"/>
    <property type="molecule type" value="Genomic_DNA"/>
</dbReference>
<evidence type="ECO:0000256" key="8">
    <source>
        <dbReference type="ARBA" id="ARBA00029829"/>
    </source>
</evidence>
<dbReference type="InterPro" id="IPR051474">
    <property type="entry name" value="Anti-sigma-K/W_factor"/>
</dbReference>
<keyword evidence="4 11" id="KW-1133">Transmembrane helix</keyword>
<name>A0ABP5U0S7_9ACTN</name>
<dbReference type="Gene3D" id="1.10.10.1320">
    <property type="entry name" value="Anti-sigma factor, zinc-finger domain"/>
    <property type="match status" value="1"/>
</dbReference>
<evidence type="ECO:0000313" key="15">
    <source>
        <dbReference type="Proteomes" id="UP001501170"/>
    </source>
</evidence>
<dbReference type="InterPro" id="IPR018764">
    <property type="entry name" value="RskA_C"/>
</dbReference>
<keyword evidence="2" id="KW-1003">Cell membrane</keyword>
<keyword evidence="3 11" id="KW-0812">Transmembrane</keyword>
<evidence type="ECO:0000256" key="10">
    <source>
        <dbReference type="SAM" id="MobiDB-lite"/>
    </source>
</evidence>